<dbReference type="SUPFAM" id="SSF47226">
    <property type="entry name" value="Histidine-containing phosphotransfer domain, HPT domain"/>
    <property type="match status" value="5"/>
</dbReference>
<dbReference type="GO" id="GO:0000160">
    <property type="term" value="P:phosphorelay signal transduction system"/>
    <property type="evidence" value="ECO:0007669"/>
    <property type="project" value="InterPro"/>
</dbReference>
<dbReference type="Gene3D" id="1.20.120.160">
    <property type="entry name" value="HPT domain"/>
    <property type="match status" value="4"/>
</dbReference>
<feature type="non-terminal residue" evidence="4">
    <location>
        <position position="1157"/>
    </location>
</feature>
<name>A0A3B1C0D7_9ZZZZ</name>
<feature type="coiled-coil region" evidence="1">
    <location>
        <begin position="403"/>
        <end position="465"/>
    </location>
</feature>
<evidence type="ECO:0000313" key="4">
    <source>
        <dbReference type="EMBL" id="VAX12155.1"/>
    </source>
</evidence>
<proteinExistence type="predicted"/>
<dbReference type="Pfam" id="PF01627">
    <property type="entry name" value="Hpt"/>
    <property type="match status" value="4"/>
</dbReference>
<dbReference type="InterPro" id="IPR036641">
    <property type="entry name" value="HPT_dom_sf"/>
</dbReference>
<feature type="region of interest" description="Disordered" evidence="2">
    <location>
        <begin position="580"/>
        <end position="613"/>
    </location>
</feature>
<dbReference type="PROSITE" id="PS50894">
    <property type="entry name" value="HPT"/>
    <property type="match status" value="3"/>
</dbReference>
<keyword evidence="1" id="KW-0175">Coiled coil</keyword>
<dbReference type="AlphaFoldDB" id="A0A3B1C0D7"/>
<feature type="domain" description="HPt" evidence="3">
    <location>
        <begin position="897"/>
        <end position="1000"/>
    </location>
</feature>
<dbReference type="EMBL" id="UOFZ01000016">
    <property type="protein sequence ID" value="VAX12155.1"/>
    <property type="molecule type" value="Genomic_DNA"/>
</dbReference>
<feature type="domain" description="HPt" evidence="3">
    <location>
        <begin position="740"/>
        <end position="844"/>
    </location>
</feature>
<evidence type="ECO:0000256" key="2">
    <source>
        <dbReference type="SAM" id="MobiDB-lite"/>
    </source>
</evidence>
<dbReference type="Pfam" id="PF26379">
    <property type="entry name" value="FimL_2nd"/>
    <property type="match status" value="1"/>
</dbReference>
<dbReference type="InterPro" id="IPR051315">
    <property type="entry name" value="Bact_Chemotaxis_CheA"/>
</dbReference>
<dbReference type="SMART" id="SM00073">
    <property type="entry name" value="HPT"/>
    <property type="match status" value="3"/>
</dbReference>
<protein>
    <submittedName>
        <fullName evidence="4">Signal transduction histidine kinase CheA</fullName>
        <ecNumber evidence="4">2.7.3.-</ecNumber>
    </submittedName>
</protein>
<sequence length="1157" mass="128380">MSSDNELDLNTLIWVKSEIDETLTQARKALEVFIEDESDTSQIQFCLNYLHQVRGTLQMVELYGSAMAAEEVENLVQALIDGKVSNRNDAFEVLIRGVLQLPDYLEHLLEGHPDTPMLLLPLLNDLRAARGAPLLSENAMFTPDLSIAAPLPETVDGNIHDTLTKLRHHYHLGLLGWFQNKNDNSGLKRIAGVLAELRKVACEQEIGRLLWVAEGLVESLLDTGLDSSVSVKLLLGQLDRQFKKIIDYGEHALNVEPPADLLKNILYYVATSGSQGELTKDIKRVFKLDEILPDTRSLEQARADMAAPNAALMSTVSSVLMEDLLRVKDNLDLFVRADNRDIEQLQPLKETLLQIADTLGMLGLGIQRERVQQQIEAISAMQAGSLEAGDSSLMEMAAAMIDLENSLNEVSAARAENAKAEEGVADVASHLMQDAEQQKLLKTVVKEARLELDQVKNAINLFSKNPVDHSPLDMVPAALDRIKGGISILSLDRAADLLQGCILYIRQNLLEGANVPEADTLDSLADAISSIEYYLESLAGKWGQPDAILDVAEYSLKQLQGDEADKPNDDLVTLSELKQPGMEEAVTSRSEAEDDNDTLIDVPVPTTDDNDLNDQTITETIEYSSEDSDDETLHDLSFTELSQTNSVDDIDLDDESQLLTLDIEGFDSVDEAVISEDEIHDSVAETQEVERDIANDLDTDTVSADEIILEPADSCRDEEETLISSLSINQPGVAEKLAVMEEIDDEIIEIFLEEAEEEYQRISELLPKLRQNPNDADAIAELRRSFHTLKGSGRLVGAIDIGEFAWAYENMLNRVMDETISPSDSMFYLLEQARQTLPVMLELFKQGAKPDAATLALIDHAILLSQGESLPEAVAAEAADKVVQETAEEAESEAASQNDIDPVLLDIYRKEVETHLLSLQEYIHGWENGRYREPTQTLMRALHTLTGSSRTTGVVPVAELSARFEHYVNELLQLEAQMDADALSLLNDCIDYIRNVTDALEQTMPNENSNQQLMDRLQVLFDTISEAPVTAEVLAHEQTAVDISAEAIQESEYDEDLLEIFIEEGVEILDACDSTLHHWQQNLDDQGDIEAMQRYLHTLKGGARMAGVRPVGDLSHNIESMLTMVAEGRQQVSENMFATLQRAQDRLVQLLEQLKAR</sequence>
<dbReference type="PANTHER" id="PTHR43395:SF8">
    <property type="entry name" value="HISTIDINE KINASE"/>
    <property type="match status" value="1"/>
</dbReference>
<evidence type="ECO:0000259" key="3">
    <source>
        <dbReference type="PROSITE" id="PS50894"/>
    </source>
</evidence>
<dbReference type="InterPro" id="IPR058661">
    <property type="entry name" value="FimL_2nd"/>
</dbReference>
<evidence type="ECO:0000256" key="1">
    <source>
        <dbReference type="SAM" id="Coils"/>
    </source>
</evidence>
<accession>A0A3B1C0D7</accession>
<feature type="domain" description="HPt" evidence="3">
    <location>
        <begin position="1050"/>
        <end position="1154"/>
    </location>
</feature>
<keyword evidence="4" id="KW-0808">Transferase</keyword>
<dbReference type="CDD" id="cd00088">
    <property type="entry name" value="HPT"/>
    <property type="match status" value="2"/>
</dbReference>
<organism evidence="4">
    <name type="scientific">hydrothermal vent metagenome</name>
    <dbReference type="NCBI Taxonomy" id="652676"/>
    <lineage>
        <taxon>unclassified sequences</taxon>
        <taxon>metagenomes</taxon>
        <taxon>ecological metagenomes</taxon>
    </lineage>
</organism>
<dbReference type="EC" id="2.7.3.-" evidence="4"/>
<dbReference type="InterPro" id="IPR008207">
    <property type="entry name" value="Sig_transdc_His_kin_Hpt_dom"/>
</dbReference>
<dbReference type="GO" id="GO:0016301">
    <property type="term" value="F:kinase activity"/>
    <property type="evidence" value="ECO:0007669"/>
    <property type="project" value="UniProtKB-KW"/>
</dbReference>
<reference evidence="4" key="1">
    <citation type="submission" date="2018-06" db="EMBL/GenBank/DDBJ databases">
        <authorList>
            <person name="Zhirakovskaya E."/>
        </authorList>
    </citation>
    <scope>NUCLEOTIDE SEQUENCE</scope>
</reference>
<keyword evidence="4" id="KW-0418">Kinase</keyword>
<dbReference type="PANTHER" id="PTHR43395">
    <property type="entry name" value="SENSOR HISTIDINE KINASE CHEA"/>
    <property type="match status" value="1"/>
</dbReference>
<gene>
    <name evidence="4" type="ORF">MNBD_GAMMA24-1990</name>
</gene>